<feature type="domain" description="Cytochrome c oxidase subunit IV bacterial aa3 type" evidence="2">
    <location>
        <begin position="7"/>
        <end position="50"/>
    </location>
</feature>
<dbReference type="Pfam" id="PF07835">
    <property type="entry name" value="COX4_pro_2"/>
    <property type="match status" value="1"/>
</dbReference>
<comment type="caution">
    <text evidence="3">The sequence shown here is derived from an EMBL/GenBank/DDBJ whole genome shotgun (WGS) entry which is preliminary data.</text>
</comment>
<dbReference type="InterPro" id="IPR036596">
    <property type="entry name" value="Cyt-C_aa3_sf"/>
</dbReference>
<feature type="transmembrane region" description="Helical" evidence="1">
    <location>
        <begin position="54"/>
        <end position="73"/>
    </location>
</feature>
<sequence length="74" mass="7870">MADHTPTGPVELGAQMDYAEHDRTYKAFLALAKYGSLVCAAILLAMAFGFFVGGFFSGVILFIVITAVGALILR</sequence>
<dbReference type="Proteomes" id="UP001287059">
    <property type="component" value="Unassembled WGS sequence"/>
</dbReference>
<keyword evidence="1" id="KW-0472">Membrane</keyword>
<feature type="transmembrane region" description="Helical" evidence="1">
    <location>
        <begin position="27"/>
        <end position="48"/>
    </location>
</feature>
<evidence type="ECO:0000313" key="4">
    <source>
        <dbReference type="Proteomes" id="UP001287059"/>
    </source>
</evidence>
<keyword evidence="1" id="KW-0812">Transmembrane</keyword>
<protein>
    <submittedName>
        <fullName evidence="3">Aa3-type cytochrome c oxidase subunit IV</fullName>
    </submittedName>
</protein>
<evidence type="ECO:0000256" key="1">
    <source>
        <dbReference type="SAM" id="Phobius"/>
    </source>
</evidence>
<dbReference type="RefSeq" id="WP_320286844.1">
    <property type="nucleotide sequence ID" value="NZ_JAVIIW010000007.1"/>
</dbReference>
<dbReference type="SUPFAM" id="SSF81469">
    <property type="entry name" value="Bacterial aa3 type cytochrome c oxidase subunit IV"/>
    <property type="match status" value="1"/>
</dbReference>
<organism evidence="3 4">
    <name type="scientific">Mesorhizobium album</name>
    <dbReference type="NCBI Taxonomy" id="3072314"/>
    <lineage>
        <taxon>Bacteria</taxon>
        <taxon>Pseudomonadati</taxon>
        <taxon>Pseudomonadota</taxon>
        <taxon>Alphaproteobacteria</taxon>
        <taxon>Hyphomicrobiales</taxon>
        <taxon>Phyllobacteriaceae</taxon>
        <taxon>Mesorhizobium</taxon>
    </lineage>
</organism>
<reference evidence="3 4" key="1">
    <citation type="submission" date="2023-08" db="EMBL/GenBank/DDBJ databases">
        <title>Implementing the SeqCode for naming new Mesorhizobium species isolated from Vachellia karroo root nodules.</title>
        <authorList>
            <person name="Van Lill M."/>
        </authorList>
    </citation>
    <scope>NUCLEOTIDE SEQUENCE [LARGE SCALE GENOMIC DNA]</scope>
    <source>
        <strain evidence="3 4">VK24D</strain>
    </source>
</reference>
<evidence type="ECO:0000259" key="2">
    <source>
        <dbReference type="Pfam" id="PF07835"/>
    </source>
</evidence>
<gene>
    <name evidence="3" type="ORF">RFN28_08065</name>
</gene>
<keyword evidence="4" id="KW-1185">Reference proteome</keyword>
<dbReference type="EMBL" id="JAVIIW010000007">
    <property type="protein sequence ID" value="MDX8478433.1"/>
    <property type="molecule type" value="Genomic_DNA"/>
</dbReference>
<proteinExistence type="predicted"/>
<dbReference type="InterPro" id="IPR012422">
    <property type="entry name" value="Cyt_c_oxidase_su4_bac-aa3"/>
</dbReference>
<keyword evidence="1" id="KW-1133">Transmembrane helix</keyword>
<evidence type="ECO:0000313" key="3">
    <source>
        <dbReference type="EMBL" id="MDX8478433.1"/>
    </source>
</evidence>
<name>A0ABU4XWH4_9HYPH</name>
<dbReference type="Gene3D" id="1.20.5.160">
    <property type="entry name" value="Bacterial aa3 type cytochrome c oxidase subunit IV"/>
    <property type="match status" value="1"/>
</dbReference>
<accession>A0ABU4XWH4</accession>